<dbReference type="STRING" id="1637975.AN957_15545"/>
<dbReference type="EMBL" id="LJIX01000006">
    <property type="protein sequence ID" value="KQL19839.1"/>
    <property type="molecule type" value="Genomic_DNA"/>
</dbReference>
<feature type="transmembrane region" description="Helical" evidence="1">
    <location>
        <begin position="316"/>
        <end position="336"/>
    </location>
</feature>
<dbReference type="RefSeq" id="WP_053476371.1">
    <property type="nucleotide sequence ID" value="NZ_CP041305.1"/>
</dbReference>
<feature type="transmembrane region" description="Helical" evidence="1">
    <location>
        <begin position="32"/>
        <end position="54"/>
    </location>
</feature>
<evidence type="ECO:0008006" key="4">
    <source>
        <dbReference type="Google" id="ProtNLM"/>
    </source>
</evidence>
<keyword evidence="1" id="KW-1133">Transmembrane helix</keyword>
<gene>
    <name evidence="2" type="ORF">AN957_15545</name>
</gene>
<evidence type="ECO:0000256" key="1">
    <source>
        <dbReference type="SAM" id="Phobius"/>
    </source>
</evidence>
<feature type="transmembrane region" description="Helical" evidence="1">
    <location>
        <begin position="102"/>
        <end position="121"/>
    </location>
</feature>
<feature type="transmembrane region" description="Helical" evidence="1">
    <location>
        <begin position="60"/>
        <end position="81"/>
    </location>
</feature>
<evidence type="ECO:0000313" key="2">
    <source>
        <dbReference type="EMBL" id="KQL19839.1"/>
    </source>
</evidence>
<keyword evidence="1" id="KW-0472">Membrane</keyword>
<dbReference type="PATRIC" id="fig|1637975.4.peg.3010"/>
<keyword evidence="3" id="KW-1185">Reference proteome</keyword>
<dbReference type="Proteomes" id="UP000050996">
    <property type="component" value="Unassembled WGS sequence"/>
</dbReference>
<reference evidence="2 3" key="1">
    <citation type="submission" date="2015-09" db="EMBL/GenBank/DDBJ databases">
        <title>Genome sequencing project for genomic taxonomy and phylogenomics of Bacillus-like bacteria.</title>
        <authorList>
            <person name="Liu B."/>
            <person name="Wang J."/>
            <person name="Zhu Y."/>
            <person name="Liu G."/>
            <person name="Chen Q."/>
            <person name="Chen Z."/>
            <person name="Lan J."/>
            <person name="Che J."/>
            <person name="Ge C."/>
            <person name="Shi H."/>
            <person name="Pan Z."/>
            <person name="Liu X."/>
        </authorList>
    </citation>
    <scope>NUCLEOTIDE SEQUENCE [LARGE SCALE GENOMIC DNA]</scope>
    <source>
        <strain evidence="2 3">FJAT-18043</strain>
    </source>
</reference>
<feature type="transmembrane region" description="Helical" evidence="1">
    <location>
        <begin position="272"/>
        <end position="295"/>
    </location>
</feature>
<name>A0A0Q3VI76_9BACI</name>
<feature type="transmembrane region" description="Helical" evidence="1">
    <location>
        <begin position="247"/>
        <end position="266"/>
    </location>
</feature>
<feature type="transmembrane region" description="Helical" evidence="1">
    <location>
        <begin position="187"/>
        <end position="206"/>
    </location>
</feature>
<organism evidence="2 3">
    <name type="scientific">Cytobacillus solani</name>
    <dbReference type="NCBI Taxonomy" id="1637975"/>
    <lineage>
        <taxon>Bacteria</taxon>
        <taxon>Bacillati</taxon>
        <taxon>Bacillota</taxon>
        <taxon>Bacilli</taxon>
        <taxon>Bacillales</taxon>
        <taxon>Bacillaceae</taxon>
        <taxon>Cytobacillus</taxon>
    </lineage>
</organism>
<feature type="transmembrane region" description="Helical" evidence="1">
    <location>
        <begin position="426"/>
        <end position="446"/>
    </location>
</feature>
<protein>
    <recommendedName>
        <fullName evidence="4">Transporter</fullName>
    </recommendedName>
</protein>
<keyword evidence="1" id="KW-0812">Transmembrane</keyword>
<sequence length="476" mass="49897">MDLTAAHWMYLIGTCIIIITMLFRQNVVVPSIIVTFLVGWIFTGSFTAGLQTIFNGSLVAAGELFNIFLIIAIMTALLHSLKSIGADQQMITPFQKVMKNGHISYWVIIFVTYAISLFFWPTPAVPLVGALLIPVAVRSGLPPIGAAIAISLAGQGMALSSDYVIQIAPTLTATAAGIDVGPVADRAFVLSIITGAAAIIIAYFMLKKDILKPSSKHLTAWENSGQINEDLQDEAGNNQGRKRKYSLLFAILVPVTFLIIVVYMALAKFSDAIPVIEGGTGAALIGGASAILLIVTSTFRSVRSSLNNVSDHLVKGFVFAFKAMGPVIPIAGFFFIGSGDLSAKILNTGTEEAPSFLFDLVVAGQQYIPESSFIAGFGILLIGAITGLDGSGFSGLPLVGSLSGALGDSVGVDAATLSAIGQMGSVWVGGGTLIAWSSLVAVAGFAKVPVMELVRKSFLPVIIGLILSTFVGLMIF</sequence>
<proteinExistence type="predicted"/>
<accession>A0A0Q3VI76</accession>
<feature type="transmembrane region" description="Helical" evidence="1">
    <location>
        <begin position="458"/>
        <end position="475"/>
    </location>
</feature>
<dbReference type="AlphaFoldDB" id="A0A0Q3VI76"/>
<feature type="transmembrane region" description="Helical" evidence="1">
    <location>
        <begin position="6"/>
        <end position="23"/>
    </location>
</feature>
<evidence type="ECO:0000313" key="3">
    <source>
        <dbReference type="Proteomes" id="UP000050996"/>
    </source>
</evidence>
<comment type="caution">
    <text evidence="2">The sequence shown here is derived from an EMBL/GenBank/DDBJ whole genome shotgun (WGS) entry which is preliminary data.</text>
</comment>